<keyword evidence="2" id="KW-1185">Reference proteome</keyword>
<name>A0A8T2V759_CERRI</name>
<gene>
    <name evidence="1" type="ORF">KP509_02G026300</name>
</gene>
<protein>
    <submittedName>
        <fullName evidence="1">Uncharacterized protein</fullName>
    </submittedName>
</protein>
<evidence type="ECO:0000313" key="1">
    <source>
        <dbReference type="EMBL" id="KAH7443222.1"/>
    </source>
</evidence>
<sequence>MRGVEQLKTRASIIYLRQGSATPDLRCCFFWEDALILGGVLSDALDITLESPSFFSLLVRFMRCIQSVRKMNQNVINLIISSLNFPSICRKISLEKRKHSVGDWDSGVCVSLLHSIVRLCAHLSASAMEWTLYGEYRGGRRIPQGF</sequence>
<accession>A0A8T2V759</accession>
<dbReference type="AlphaFoldDB" id="A0A8T2V759"/>
<evidence type="ECO:0000313" key="2">
    <source>
        <dbReference type="Proteomes" id="UP000825935"/>
    </source>
</evidence>
<dbReference type="EMBL" id="CM035407">
    <property type="protein sequence ID" value="KAH7443222.1"/>
    <property type="molecule type" value="Genomic_DNA"/>
</dbReference>
<reference evidence="1" key="1">
    <citation type="submission" date="2021-08" db="EMBL/GenBank/DDBJ databases">
        <title>WGS assembly of Ceratopteris richardii.</title>
        <authorList>
            <person name="Marchant D.B."/>
            <person name="Chen G."/>
            <person name="Jenkins J."/>
            <person name="Shu S."/>
            <person name="Leebens-Mack J."/>
            <person name="Grimwood J."/>
            <person name="Schmutz J."/>
            <person name="Soltis P."/>
            <person name="Soltis D."/>
            <person name="Chen Z.-H."/>
        </authorList>
    </citation>
    <scope>NUCLEOTIDE SEQUENCE</scope>
    <source>
        <strain evidence="1">Whitten #5841</strain>
        <tissue evidence="1">Leaf</tissue>
    </source>
</reference>
<proteinExistence type="predicted"/>
<comment type="caution">
    <text evidence="1">The sequence shown here is derived from an EMBL/GenBank/DDBJ whole genome shotgun (WGS) entry which is preliminary data.</text>
</comment>
<dbReference type="Proteomes" id="UP000825935">
    <property type="component" value="Chromosome 2"/>
</dbReference>
<organism evidence="1 2">
    <name type="scientific">Ceratopteris richardii</name>
    <name type="common">Triangle waterfern</name>
    <dbReference type="NCBI Taxonomy" id="49495"/>
    <lineage>
        <taxon>Eukaryota</taxon>
        <taxon>Viridiplantae</taxon>
        <taxon>Streptophyta</taxon>
        <taxon>Embryophyta</taxon>
        <taxon>Tracheophyta</taxon>
        <taxon>Polypodiopsida</taxon>
        <taxon>Polypodiidae</taxon>
        <taxon>Polypodiales</taxon>
        <taxon>Pteridineae</taxon>
        <taxon>Pteridaceae</taxon>
        <taxon>Parkerioideae</taxon>
        <taxon>Ceratopteris</taxon>
    </lineage>
</organism>